<name>A0A1H3CER0_9RHOB</name>
<proteinExistence type="predicted"/>
<organism evidence="2 3">
    <name type="scientific">Paracoccus sanguinis</name>
    <dbReference type="NCBI Taxonomy" id="1545044"/>
    <lineage>
        <taxon>Bacteria</taxon>
        <taxon>Pseudomonadati</taxon>
        <taxon>Pseudomonadota</taxon>
        <taxon>Alphaproteobacteria</taxon>
        <taxon>Rhodobacterales</taxon>
        <taxon>Paracoccaceae</taxon>
        <taxon>Paracoccus</taxon>
    </lineage>
</organism>
<accession>A0A1H3CER0</accession>
<protein>
    <recommendedName>
        <fullName evidence="1">HEPN/Toprim N-terminal domain-containing protein</fullName>
    </recommendedName>
</protein>
<keyword evidence="3" id="KW-1185">Reference proteome</keyword>
<evidence type="ECO:0000259" key="1">
    <source>
        <dbReference type="Pfam" id="PF18871"/>
    </source>
</evidence>
<dbReference type="Pfam" id="PF18871">
    <property type="entry name" value="HEPN_Toprim_N"/>
    <property type="match status" value="1"/>
</dbReference>
<dbReference type="Proteomes" id="UP000182944">
    <property type="component" value="Unassembled WGS sequence"/>
</dbReference>
<dbReference type="InterPro" id="IPR041487">
    <property type="entry name" value="HEPN/Toprim-NTD1"/>
</dbReference>
<sequence>MRQDGVDERLSMVGGELGTEITLDVAGVSVTYSKNHRGIDHGSIFQEKDRNAIKSDQLDYDWYEEEGEDPTPSEMAFTRPLKHVVPRLELLGFDLERVRREYDAVAQNWREERQSLQDDEDEPIPDLMNFAEFRAFATAHPLGSLDDTFISGTDDASEAKMRGRFEGMRFERIPTYRSYDIQAYSERSFFGALVDILHPYSVLRLLAEAKANEEAPVVWQYGPLVQAGWATEREFVPHARRTETFLIATEGSSDVHILKRALELLRPEIEDFFRFIDVSESHPFSGTGNLLKFAEGLAKIDVQNQVVFVFDNDAEGLDAHQRLSTLTLPVNMRGIMLPELEEFRSFPAQGPEGLHNSDINRRAAAIECYLDLDLGGYPPAKVLWTGYKKSLDTYQGALEFKESYSKEFLKQTAETLVEGAYDARKIEAVLNLLVAECTAIAVDQWDATEVELRGAF</sequence>
<dbReference type="AlphaFoldDB" id="A0A1H3CER0"/>
<gene>
    <name evidence="2" type="ORF">SAMN05444276_10878</name>
</gene>
<evidence type="ECO:0000313" key="3">
    <source>
        <dbReference type="Proteomes" id="UP000182944"/>
    </source>
</evidence>
<feature type="domain" description="HEPN/Toprim N-terminal" evidence="1">
    <location>
        <begin position="18"/>
        <end position="243"/>
    </location>
</feature>
<dbReference type="EMBL" id="FNNA01000008">
    <property type="protein sequence ID" value="SDX52606.1"/>
    <property type="molecule type" value="Genomic_DNA"/>
</dbReference>
<evidence type="ECO:0000313" key="2">
    <source>
        <dbReference type="EMBL" id="SDX52606.1"/>
    </source>
</evidence>
<reference evidence="3" key="1">
    <citation type="submission" date="2016-10" db="EMBL/GenBank/DDBJ databases">
        <authorList>
            <person name="Varghese N."/>
            <person name="Submissions S."/>
        </authorList>
    </citation>
    <scope>NUCLEOTIDE SEQUENCE [LARGE SCALE GENOMIC DNA]</scope>
    <source>
        <strain evidence="3">DSM 29303</strain>
    </source>
</reference>